<dbReference type="InParanoid" id="A0A067MRY7"/>
<dbReference type="HOGENOM" id="CLU_284401_0_0_1"/>
<sequence length="1092" mass="120046">MTIEESGLATCRLSCAPTRSNSWGLIQLTIARVAFPELLTFLIFFSPQITDIGNRLALVDSGLKRNLDIGVTFFVAQESLGIYIISKTFSIGSCVKASEIQTIQGLNANVTCVIMNTSQLHILLKEQCKLWYPESLPSDPKEPNTPNTFHLVCTGSVNGSRPLDLEAWSTELSEGEGYFDPDKHVRHGWTGHNGNFNPTLPKPVGGSMAAEVPLDIAEPKHTPAIPLQETDHILCPQLGFPPSYLSPDMSTDVPDDEMHDASFSVICCSKDNHGMLQECGRSRTAEVYTGVYSEETDKILDLEQARIPIERETTPESEIASHAAELKPRCACNDQPALVAEEAGYDIGMRVRLIPRVNGVVLNVYFGSSRRASLVVTTPASPAAWRKTFFAVVSLAVFYAAFKLARLQFGALNIHPPTDRPHPSGRATQPTCFYPDMPPPPLAAFSAERIGVDLSKLIAAAPDAWSLAFNSADESGNIDENNGINKSTSLDFVADSLGNDGGRLHLDYTYPEEQPFRYSEIPVSAPSSPTAPGLPDNSPAAISSALLLDDDEQIPNVSVLIDDTPIFSDSSRAVDANTGAIQTAGLSLQNLVLEQAAPIGQQDFKPSTLTSEAIEYKHDTTTQYLCSDHQRRKVCGDVGHPDDGVRNSAMQAVEEWRRSLQIPDASIAVLYAEEQEVVTHTVHSFRCSSSECSTFSQHSQLSEDLRWLLYASTDGVPHKKTGDGRRAFNCDRSAQGEPWSKEGLQTALSLEHRPSMPRMTNSELRECGVYEDDDELVDIQVDMDRWESTDVFTYSDDEAQDEEADVPYHRQARPSSSHVEGLRTFGHRRARSSKTQISICLSDLSEDLRFVMYPWINGQRPKPGEQFRPVMKERCAAEGYINEGCSEGQLFGASLTVGHPTKLSDSQLREIGVYIDDEGEGVEPSARGRCRAEAAACNYVVDDFMEEGPRELPVRAPSKVEHHTVLGYESSSYATADDSKCMHALTPLRAAQKLLDRGIGNDQMDGAFTPPRTDPRLQFPHHNIAIIGSPSSSSPAFLPNLFKAKGRKEAHYDRDGHASSKLEVTTSEWSYLRGLVTWLIPPPSRHIPSHTV</sequence>
<protein>
    <submittedName>
        <fullName evidence="2">Uncharacterized protein</fullName>
    </submittedName>
</protein>
<keyword evidence="3" id="KW-1185">Reference proteome</keyword>
<evidence type="ECO:0000313" key="3">
    <source>
        <dbReference type="Proteomes" id="UP000027195"/>
    </source>
</evidence>
<feature type="region of interest" description="Disordered" evidence="1">
    <location>
        <begin position="799"/>
        <end position="820"/>
    </location>
</feature>
<reference evidence="3" key="1">
    <citation type="journal article" date="2014" name="Proc. Natl. Acad. Sci. U.S.A.">
        <title>Extensive sampling of basidiomycete genomes demonstrates inadequacy of the white-rot/brown-rot paradigm for wood decay fungi.</title>
        <authorList>
            <person name="Riley R."/>
            <person name="Salamov A.A."/>
            <person name="Brown D.W."/>
            <person name="Nagy L.G."/>
            <person name="Floudas D."/>
            <person name="Held B.W."/>
            <person name="Levasseur A."/>
            <person name="Lombard V."/>
            <person name="Morin E."/>
            <person name="Otillar R."/>
            <person name="Lindquist E.A."/>
            <person name="Sun H."/>
            <person name="LaButti K.M."/>
            <person name="Schmutz J."/>
            <person name="Jabbour D."/>
            <person name="Luo H."/>
            <person name="Baker S.E."/>
            <person name="Pisabarro A.G."/>
            <person name="Walton J.D."/>
            <person name="Blanchette R.A."/>
            <person name="Henrissat B."/>
            <person name="Martin F."/>
            <person name="Cullen D."/>
            <person name="Hibbett D.S."/>
            <person name="Grigoriev I.V."/>
        </authorList>
    </citation>
    <scope>NUCLEOTIDE SEQUENCE [LARGE SCALE GENOMIC DNA]</scope>
    <source>
        <strain evidence="3">FD-172 SS1</strain>
    </source>
</reference>
<dbReference type="EMBL" id="KL198023">
    <property type="protein sequence ID" value="KDQ17480.1"/>
    <property type="molecule type" value="Genomic_DNA"/>
</dbReference>
<gene>
    <name evidence="2" type="ORF">BOTBODRAFT_185649</name>
</gene>
<accession>A0A067MRY7</accession>
<evidence type="ECO:0000256" key="1">
    <source>
        <dbReference type="SAM" id="MobiDB-lite"/>
    </source>
</evidence>
<name>A0A067MRY7_BOTB1</name>
<organism evidence="2 3">
    <name type="scientific">Botryobasidium botryosum (strain FD-172 SS1)</name>
    <dbReference type="NCBI Taxonomy" id="930990"/>
    <lineage>
        <taxon>Eukaryota</taxon>
        <taxon>Fungi</taxon>
        <taxon>Dikarya</taxon>
        <taxon>Basidiomycota</taxon>
        <taxon>Agaricomycotina</taxon>
        <taxon>Agaricomycetes</taxon>
        <taxon>Cantharellales</taxon>
        <taxon>Botryobasidiaceae</taxon>
        <taxon>Botryobasidium</taxon>
    </lineage>
</organism>
<dbReference type="AlphaFoldDB" id="A0A067MRY7"/>
<evidence type="ECO:0000313" key="2">
    <source>
        <dbReference type="EMBL" id="KDQ17480.1"/>
    </source>
</evidence>
<proteinExistence type="predicted"/>
<dbReference type="Proteomes" id="UP000027195">
    <property type="component" value="Unassembled WGS sequence"/>
</dbReference>